<evidence type="ECO:0000256" key="6">
    <source>
        <dbReference type="SAM" id="Phobius"/>
    </source>
</evidence>
<keyword evidence="7" id="KW-0732">Signal</keyword>
<proteinExistence type="inferred from homology"/>
<comment type="similarity">
    <text evidence="2">Belongs to the multi antimicrobial extrusion (MATE) (TC 2.A.66.1) family.</text>
</comment>
<dbReference type="NCBIfam" id="TIGR00797">
    <property type="entry name" value="matE"/>
    <property type="match status" value="1"/>
</dbReference>
<dbReference type="Pfam" id="PF01554">
    <property type="entry name" value="MatE"/>
    <property type="match status" value="2"/>
</dbReference>
<keyword evidence="9" id="KW-1185">Reference proteome</keyword>
<dbReference type="PANTHER" id="PTHR42893">
    <property type="entry name" value="PROTEIN DETOXIFICATION 44, CHLOROPLASTIC-RELATED"/>
    <property type="match status" value="1"/>
</dbReference>
<comment type="subcellular location">
    <subcellularLocation>
        <location evidence="1">Membrane</location>
        <topology evidence="1">Multi-pass membrane protein</topology>
    </subcellularLocation>
</comment>
<protein>
    <submittedName>
        <fullName evidence="8">Uncharacterized protein</fullName>
    </submittedName>
</protein>
<dbReference type="Proteomes" id="UP001295423">
    <property type="component" value="Unassembled WGS sequence"/>
</dbReference>
<name>A0AAD2CCX9_9STRA</name>
<dbReference type="GO" id="GO:0015297">
    <property type="term" value="F:antiporter activity"/>
    <property type="evidence" value="ECO:0007669"/>
    <property type="project" value="InterPro"/>
</dbReference>
<keyword evidence="4 6" id="KW-1133">Transmembrane helix</keyword>
<dbReference type="GO" id="GO:0042910">
    <property type="term" value="F:xenobiotic transmembrane transporter activity"/>
    <property type="evidence" value="ECO:0007669"/>
    <property type="project" value="InterPro"/>
</dbReference>
<evidence type="ECO:0000313" key="9">
    <source>
        <dbReference type="Proteomes" id="UP001295423"/>
    </source>
</evidence>
<keyword evidence="5 6" id="KW-0472">Membrane</keyword>
<gene>
    <name evidence="8" type="ORF">CYCCA115_LOCUS746</name>
</gene>
<dbReference type="InterPro" id="IPR002528">
    <property type="entry name" value="MATE_fam"/>
</dbReference>
<evidence type="ECO:0000256" key="2">
    <source>
        <dbReference type="ARBA" id="ARBA00010199"/>
    </source>
</evidence>
<feature type="transmembrane region" description="Helical" evidence="6">
    <location>
        <begin position="434"/>
        <end position="455"/>
    </location>
</feature>
<reference evidence="8" key="1">
    <citation type="submission" date="2023-08" db="EMBL/GenBank/DDBJ databases">
        <authorList>
            <person name="Audoor S."/>
            <person name="Bilcke G."/>
        </authorList>
    </citation>
    <scope>NUCLEOTIDE SEQUENCE</scope>
</reference>
<evidence type="ECO:0000256" key="4">
    <source>
        <dbReference type="ARBA" id="ARBA00022989"/>
    </source>
</evidence>
<accession>A0AAD2CCX9</accession>
<dbReference type="AlphaFoldDB" id="A0AAD2CCX9"/>
<feature type="transmembrane region" description="Helical" evidence="6">
    <location>
        <begin position="399"/>
        <end position="422"/>
    </location>
</feature>
<evidence type="ECO:0000313" key="8">
    <source>
        <dbReference type="EMBL" id="CAJ1916326.1"/>
    </source>
</evidence>
<feature type="transmembrane region" description="Helical" evidence="6">
    <location>
        <begin position="242"/>
        <end position="261"/>
    </location>
</feature>
<feature type="transmembrane region" description="Helical" evidence="6">
    <location>
        <begin position="368"/>
        <end position="387"/>
    </location>
</feature>
<evidence type="ECO:0000256" key="7">
    <source>
        <dbReference type="SAM" id="SignalP"/>
    </source>
</evidence>
<dbReference type="InterPro" id="IPR044644">
    <property type="entry name" value="DinF-like"/>
</dbReference>
<feature type="transmembrane region" description="Helical" evidence="6">
    <location>
        <begin position="212"/>
        <end position="235"/>
    </location>
</feature>
<keyword evidence="3 6" id="KW-0812">Transmembrane</keyword>
<organism evidence="8 9">
    <name type="scientific">Cylindrotheca closterium</name>
    <dbReference type="NCBI Taxonomy" id="2856"/>
    <lineage>
        <taxon>Eukaryota</taxon>
        <taxon>Sar</taxon>
        <taxon>Stramenopiles</taxon>
        <taxon>Ochrophyta</taxon>
        <taxon>Bacillariophyta</taxon>
        <taxon>Bacillariophyceae</taxon>
        <taxon>Bacillariophycidae</taxon>
        <taxon>Bacillariales</taxon>
        <taxon>Bacillariaceae</taxon>
        <taxon>Cylindrotheca</taxon>
    </lineage>
</organism>
<feature type="chain" id="PRO_5042229559" evidence="7">
    <location>
        <begin position="24"/>
        <end position="502"/>
    </location>
</feature>
<dbReference type="EMBL" id="CAKOGP040000001">
    <property type="protein sequence ID" value="CAJ1916326.1"/>
    <property type="molecule type" value="Genomic_DNA"/>
</dbReference>
<feature type="transmembrane region" description="Helical" evidence="6">
    <location>
        <begin position="145"/>
        <end position="165"/>
    </location>
</feature>
<evidence type="ECO:0000256" key="1">
    <source>
        <dbReference type="ARBA" id="ARBA00004141"/>
    </source>
</evidence>
<comment type="caution">
    <text evidence="8">The sequence shown here is derived from an EMBL/GenBank/DDBJ whole genome shotgun (WGS) entry which is preliminary data.</text>
</comment>
<feature type="transmembrane region" description="Helical" evidence="6">
    <location>
        <begin position="177"/>
        <end position="200"/>
    </location>
</feature>
<feature type="transmembrane region" description="Helical" evidence="6">
    <location>
        <begin position="461"/>
        <end position="481"/>
    </location>
</feature>
<sequence length="502" mass="54960">MGKRMRVSLSISLFAVLLSPRQAQSFISHRSLTDQKQLSSGQVRSNQPTYDEKEKNIKAEFLLISFWSFVHQASIPFGDIVDGMFLSEIDASSLGAIGVAKSTQKSCTKLLNSPLSKVSVSMIASAMGTEDRKDLSNAAASTLNFALFIGFAQLFLFLAGSHQLLGLAGIDERSSMFLPALGFLRLDVLAMPATTLWLVGTNILRGLGDASTPLFCALLLNVVNLFSNFVFIGWFKMGLRGSAMSSAVSRTLALLPMFLILKKKIPKLNPFAQPLSAIVQGLSDYFKAGSLLMGRSIARITAFSYCSRQSAKLGPSAASSYSILYQLGFWATMLCEGLSIATQSLLSRHSSHDSLDNSRLQHYIRKQSFTAGAIVSGGFSAFFYIFHRRILNSFTKSPEIYAAAIGVVPAFLVAQLTKGFAFPMNGIILGRKEWGVSFCTLWVANFLCLSTRFLNLSSPQGIWYAWTAYYLGQGLAGFAWYRHRAEAVVDSSEVSKHRNTSK</sequence>
<feature type="signal peptide" evidence="7">
    <location>
        <begin position="1"/>
        <end position="23"/>
    </location>
</feature>
<dbReference type="PANTHER" id="PTHR42893:SF46">
    <property type="entry name" value="PROTEIN DETOXIFICATION 44, CHLOROPLASTIC"/>
    <property type="match status" value="1"/>
</dbReference>
<dbReference type="GO" id="GO:0016020">
    <property type="term" value="C:membrane"/>
    <property type="evidence" value="ECO:0007669"/>
    <property type="project" value="UniProtKB-SubCell"/>
</dbReference>
<evidence type="ECO:0000256" key="3">
    <source>
        <dbReference type="ARBA" id="ARBA00022692"/>
    </source>
</evidence>
<evidence type="ECO:0000256" key="5">
    <source>
        <dbReference type="ARBA" id="ARBA00023136"/>
    </source>
</evidence>